<dbReference type="AlphaFoldDB" id="A0A4V3B0I5"/>
<evidence type="ECO:0000259" key="2">
    <source>
        <dbReference type="Pfam" id="PF19843"/>
    </source>
</evidence>
<feature type="region of interest" description="Disordered" evidence="1">
    <location>
        <begin position="33"/>
        <end position="72"/>
    </location>
</feature>
<reference evidence="3 4" key="1">
    <citation type="submission" date="2019-03" db="EMBL/GenBank/DDBJ databases">
        <title>Genome Sequencing and Assembly of Various Microbes Isolated from Partially Reclaimed Soil and Acid Mine Drainage (AMD) Site.</title>
        <authorList>
            <person name="Steinbock B."/>
            <person name="Bechtold R."/>
            <person name="Sevigny J.L."/>
            <person name="Thomas D."/>
            <person name="Cuthill L.R."/>
            <person name="Aveiro Johannsen E.J."/>
            <person name="Thomas K."/>
            <person name="Ghosh A."/>
        </authorList>
    </citation>
    <scope>NUCLEOTIDE SEQUENCE [LARGE SCALE GENOMIC DNA]</scope>
    <source>
        <strain evidence="3 4">S-A1</strain>
    </source>
</reference>
<sequence>MALHNVVMSRGFRAGALGLAVALSLGLAGCNSGESPGQGGTTTPASTSLATTSASPTPTPSPTAAYKPADASGPAQNVPVPVMPEVAKTETKEGLEAFVRYWYEVLDHAYETGDTESLAIISGPNCVFCTGLKDGVEEAWGEGRWISGGRIDTPAITATLEPGAEPYAVVQVIQQAIEIRNPDGSLHQAPTAATNTGSRAAATFAPQGWTMTDLGLIR</sequence>
<dbReference type="EMBL" id="SMZQ01000012">
    <property type="protein sequence ID" value="TDL33208.1"/>
    <property type="molecule type" value="Genomic_DNA"/>
</dbReference>
<feature type="compositionally biased region" description="Low complexity" evidence="1">
    <location>
        <begin position="41"/>
        <end position="56"/>
    </location>
</feature>
<dbReference type="Proteomes" id="UP000294621">
    <property type="component" value="Unassembled WGS sequence"/>
</dbReference>
<gene>
    <name evidence="3" type="ORF">E2R57_18565</name>
</gene>
<dbReference type="OrthoDB" id="3748111at2"/>
<dbReference type="InterPro" id="IPR046281">
    <property type="entry name" value="DUF6318"/>
</dbReference>
<dbReference type="Pfam" id="PF19843">
    <property type="entry name" value="DUF6318"/>
    <property type="match status" value="1"/>
</dbReference>
<organism evidence="3 4">
    <name type="scientific">Arthrobacter nitrophenolicus</name>
    <dbReference type="NCBI Taxonomy" id="683150"/>
    <lineage>
        <taxon>Bacteria</taxon>
        <taxon>Bacillati</taxon>
        <taxon>Actinomycetota</taxon>
        <taxon>Actinomycetes</taxon>
        <taxon>Micrococcales</taxon>
        <taxon>Micrococcaceae</taxon>
        <taxon>Arthrobacter</taxon>
    </lineage>
</organism>
<proteinExistence type="predicted"/>
<accession>A0A4V3B0I5</accession>
<evidence type="ECO:0000256" key="1">
    <source>
        <dbReference type="SAM" id="MobiDB-lite"/>
    </source>
</evidence>
<protein>
    <recommendedName>
        <fullName evidence="2">DUF6318 domain-containing protein</fullName>
    </recommendedName>
</protein>
<evidence type="ECO:0000313" key="3">
    <source>
        <dbReference type="EMBL" id="TDL33208.1"/>
    </source>
</evidence>
<feature type="domain" description="DUF6318" evidence="2">
    <location>
        <begin position="65"/>
        <end position="213"/>
    </location>
</feature>
<comment type="caution">
    <text evidence="3">The sequence shown here is derived from an EMBL/GenBank/DDBJ whole genome shotgun (WGS) entry which is preliminary data.</text>
</comment>
<evidence type="ECO:0000313" key="4">
    <source>
        <dbReference type="Proteomes" id="UP000294621"/>
    </source>
</evidence>
<name>A0A4V3B0I5_9MICC</name>